<dbReference type="GO" id="GO:0005657">
    <property type="term" value="C:replication fork"/>
    <property type="evidence" value="ECO:0007669"/>
    <property type="project" value="TreeGrafter"/>
</dbReference>
<feature type="region of interest" description="Disordered" evidence="9">
    <location>
        <begin position="673"/>
        <end position="726"/>
    </location>
</feature>
<dbReference type="PIRSF" id="PIRSF036603">
    <property type="entry name" value="DPol_eta"/>
    <property type="match status" value="1"/>
</dbReference>
<dbReference type="InterPro" id="IPR001126">
    <property type="entry name" value="UmuC"/>
</dbReference>
<evidence type="ECO:0000256" key="5">
    <source>
        <dbReference type="ARBA" id="ARBA00022771"/>
    </source>
</evidence>
<evidence type="ECO:0000313" key="12">
    <source>
        <dbReference type="EMBL" id="KAJ2786842.1"/>
    </source>
</evidence>
<feature type="domain" description="UBZ3-type" evidence="11">
    <location>
        <begin position="745"/>
        <end position="782"/>
    </location>
</feature>
<evidence type="ECO:0000256" key="3">
    <source>
        <dbReference type="ARBA" id="ARBA00022723"/>
    </source>
</evidence>
<feature type="compositionally biased region" description="Low complexity" evidence="9">
    <location>
        <begin position="822"/>
        <end position="834"/>
    </location>
</feature>
<dbReference type="EC" id="2.7.7.7" evidence="12"/>
<gene>
    <name evidence="12" type="primary">eso1</name>
    <name evidence="12" type="ORF">GGI15_001204</name>
</gene>
<evidence type="ECO:0000256" key="6">
    <source>
        <dbReference type="ARBA" id="ARBA00022833"/>
    </source>
</evidence>
<comment type="subcellular location">
    <subcellularLocation>
        <location evidence="1">Nucleus</location>
    </subcellularLocation>
</comment>
<keyword evidence="5" id="KW-0863">Zinc-finger</keyword>
<dbReference type="Pfam" id="PF00817">
    <property type="entry name" value="IMS"/>
    <property type="match status" value="1"/>
</dbReference>
<keyword evidence="8" id="KW-0539">Nucleus</keyword>
<dbReference type="InterPro" id="IPR043502">
    <property type="entry name" value="DNA/RNA_pol_sf"/>
</dbReference>
<dbReference type="PROSITE" id="PS51907">
    <property type="entry name" value="ZF_UBZ3"/>
    <property type="match status" value="1"/>
</dbReference>
<feature type="compositionally biased region" description="Low complexity" evidence="9">
    <location>
        <begin position="707"/>
        <end position="718"/>
    </location>
</feature>
<dbReference type="InterPro" id="IPR043128">
    <property type="entry name" value="Rev_trsase/Diguanyl_cyclase"/>
</dbReference>
<reference evidence="12" key="1">
    <citation type="submission" date="2022-07" db="EMBL/GenBank/DDBJ databases">
        <title>Phylogenomic reconstructions and comparative analyses of Kickxellomycotina fungi.</title>
        <authorList>
            <person name="Reynolds N.K."/>
            <person name="Stajich J.E."/>
            <person name="Barry K."/>
            <person name="Grigoriev I.V."/>
            <person name="Crous P."/>
            <person name="Smith M.E."/>
        </authorList>
    </citation>
    <scope>NUCLEOTIDE SEQUENCE</scope>
    <source>
        <strain evidence="12">BCRC 34489</strain>
    </source>
</reference>
<dbReference type="PROSITE" id="PS50173">
    <property type="entry name" value="UMUC"/>
    <property type="match status" value="1"/>
</dbReference>
<sequence length="849" mass="92890">MSSKFRLQSGVKVMTTFTSNSPPAYYPSPSQSTHKVSLDEYRRASRRIMDVLKRLCPTMRKASIDEAYLDASSIVNEQILRDFDSGRLQWSESSGQTEESVLPSPVVQWTGGSRKGKEREGSTVLGVLVGEQLDCSTGWGDLQLRYAAVFAKHVRDTLFQELGYRSSAGISHTRCLAKIGSGLNKPSQQTIIRQSQIAGFLKDYPITSIPSLGGKLGSLLETAFDAQCAGDLMHYTVDQLAIKLGPTQAQHVYDLCRGIDDSPVIENTAPQTLTSAKNFQRYPVRTLQSLDRWISMNATDLWMRVMDEWDVRKRWPQSLTVSYTPERLPMRSRTVGFPPRQQQQNGAARAPAEALADAARTCLRKVAGEPATFPMVAFMLTAKSFRKELASASLMERWLSSKTQGDAKKEDDAELNGLDAEDQDDDEGDDEYQPQPWPLSQSRDPAWDQDVSDPQEQLQMLTSVTAPAPISTQVHLTNQNAFLPSVPMLPSLSTGDDMLLLTPGCASGYDTTDSDLSCLKTPHESESDECVSEDTTTSVPASAPDEAAALVSSSSVSAAAVGAVMSTSADPNTQSTSRHFAEHGPPSRSTTVSSRRRAGVYIQSSVDLESAARYGEGYKHMNIDRHDDGSLVVASPDESQADGFIPALIAATRRKREIQIIRFQHAVDAPEGAIAGTSHAPPPQQQSPTGTQGADPQFIETIRDKLQQQQQQQQTEEASSSDESNDDLVLDIAVNAMMESLSSSHSVMQIRCPQCPENSPPVSSQEWETHRDWHIARQLQERELRHESVAKQIQKAFGGASGQAAKQRAAKKPKHEGEPPAGSGSSSSNSSGSSEGMKRRQKTISEVWK</sequence>
<keyword evidence="13" id="KW-1185">Reference proteome</keyword>
<evidence type="ECO:0000256" key="1">
    <source>
        <dbReference type="ARBA" id="ARBA00004123"/>
    </source>
</evidence>
<keyword evidence="7" id="KW-0234">DNA repair</keyword>
<keyword evidence="6" id="KW-0862">Zinc</keyword>
<dbReference type="AlphaFoldDB" id="A0A9W8HQN7"/>
<feature type="domain" description="UmuC" evidence="10">
    <location>
        <begin position="37"/>
        <end position="213"/>
    </location>
</feature>
<keyword evidence="4" id="KW-0227">DNA damage</keyword>
<dbReference type="GO" id="GO:0009314">
    <property type="term" value="P:response to radiation"/>
    <property type="evidence" value="ECO:0007669"/>
    <property type="project" value="TreeGrafter"/>
</dbReference>
<protein>
    <submittedName>
        <fullName evidence="12">N-acetyltransferase eso1</fullName>
        <ecNumber evidence="12">2.7.7.7</ecNumber>
    </submittedName>
</protein>
<evidence type="ECO:0000256" key="2">
    <source>
        <dbReference type="ARBA" id="ARBA00022679"/>
    </source>
</evidence>
<dbReference type="GO" id="GO:0005634">
    <property type="term" value="C:nucleus"/>
    <property type="evidence" value="ECO:0007669"/>
    <property type="project" value="UniProtKB-SubCell"/>
</dbReference>
<dbReference type="Gene3D" id="3.30.70.270">
    <property type="match status" value="1"/>
</dbReference>
<keyword evidence="2 12" id="KW-0808">Transferase</keyword>
<evidence type="ECO:0000259" key="11">
    <source>
        <dbReference type="PROSITE" id="PS51907"/>
    </source>
</evidence>
<dbReference type="Gene3D" id="1.10.150.20">
    <property type="entry name" value="5' to 3' exonuclease, C-terminal subdomain"/>
    <property type="match status" value="1"/>
</dbReference>
<dbReference type="SUPFAM" id="SSF100879">
    <property type="entry name" value="Lesion bypass DNA polymerase (Y-family), little finger domain"/>
    <property type="match status" value="1"/>
</dbReference>
<dbReference type="GO" id="GO:0006281">
    <property type="term" value="P:DNA repair"/>
    <property type="evidence" value="ECO:0007669"/>
    <property type="project" value="UniProtKB-KW"/>
</dbReference>
<dbReference type="PANTHER" id="PTHR45873">
    <property type="entry name" value="DNA POLYMERASE ETA"/>
    <property type="match status" value="1"/>
</dbReference>
<dbReference type="Proteomes" id="UP001140172">
    <property type="component" value="Unassembled WGS sequence"/>
</dbReference>
<comment type="caution">
    <text evidence="12">The sequence shown here is derived from an EMBL/GenBank/DDBJ whole genome shotgun (WGS) entry which is preliminary data.</text>
</comment>
<feature type="region of interest" description="Disordered" evidence="9">
    <location>
        <begin position="520"/>
        <end position="541"/>
    </location>
</feature>
<dbReference type="GO" id="GO:0070987">
    <property type="term" value="P:error-free translesion synthesis"/>
    <property type="evidence" value="ECO:0007669"/>
    <property type="project" value="UniProtKB-ARBA"/>
</dbReference>
<dbReference type="GO" id="GO:0035861">
    <property type="term" value="C:site of double-strand break"/>
    <property type="evidence" value="ECO:0007669"/>
    <property type="project" value="TreeGrafter"/>
</dbReference>
<feature type="region of interest" description="Disordered" evidence="9">
    <location>
        <begin position="785"/>
        <end position="849"/>
    </location>
</feature>
<evidence type="ECO:0000256" key="8">
    <source>
        <dbReference type="ARBA" id="ARBA00023242"/>
    </source>
</evidence>
<evidence type="ECO:0000259" key="10">
    <source>
        <dbReference type="PROSITE" id="PS50173"/>
    </source>
</evidence>
<organism evidence="12 13">
    <name type="scientific">Coemansia interrupta</name>
    <dbReference type="NCBI Taxonomy" id="1126814"/>
    <lineage>
        <taxon>Eukaryota</taxon>
        <taxon>Fungi</taxon>
        <taxon>Fungi incertae sedis</taxon>
        <taxon>Zoopagomycota</taxon>
        <taxon>Kickxellomycotina</taxon>
        <taxon>Kickxellomycetes</taxon>
        <taxon>Kickxellales</taxon>
        <taxon>Kickxellaceae</taxon>
        <taxon>Coemansia</taxon>
    </lineage>
</organism>
<evidence type="ECO:0000313" key="13">
    <source>
        <dbReference type="Proteomes" id="UP001140172"/>
    </source>
</evidence>
<dbReference type="GO" id="GO:0003887">
    <property type="term" value="F:DNA-directed DNA polymerase activity"/>
    <property type="evidence" value="ECO:0007669"/>
    <property type="project" value="UniProtKB-EC"/>
</dbReference>
<feature type="region of interest" description="Disordered" evidence="9">
    <location>
        <begin position="402"/>
        <end position="454"/>
    </location>
</feature>
<accession>A0A9W8HQN7</accession>
<dbReference type="InterPro" id="IPR041298">
    <property type="entry name" value="UBZ3"/>
</dbReference>
<feature type="compositionally biased region" description="Acidic residues" evidence="9">
    <location>
        <begin position="419"/>
        <end position="432"/>
    </location>
</feature>
<dbReference type="Pfam" id="PF21704">
    <property type="entry name" value="POLH-Rev1_HhH"/>
    <property type="match status" value="1"/>
</dbReference>
<feature type="region of interest" description="Disordered" evidence="9">
    <location>
        <begin position="567"/>
        <end position="598"/>
    </location>
</feature>
<dbReference type="GO" id="GO:0008270">
    <property type="term" value="F:zinc ion binding"/>
    <property type="evidence" value="ECO:0007669"/>
    <property type="project" value="UniProtKB-KW"/>
</dbReference>
<dbReference type="EMBL" id="JANBUM010000042">
    <property type="protein sequence ID" value="KAJ2786842.1"/>
    <property type="molecule type" value="Genomic_DNA"/>
</dbReference>
<dbReference type="GO" id="GO:0003684">
    <property type="term" value="F:damaged DNA binding"/>
    <property type="evidence" value="ECO:0007669"/>
    <property type="project" value="InterPro"/>
</dbReference>
<evidence type="ECO:0000256" key="9">
    <source>
        <dbReference type="SAM" id="MobiDB-lite"/>
    </source>
</evidence>
<dbReference type="InterPro" id="IPR052230">
    <property type="entry name" value="DNA_polymerase_eta"/>
</dbReference>
<keyword evidence="3" id="KW-0479">Metal-binding</keyword>
<dbReference type="SUPFAM" id="SSF56672">
    <property type="entry name" value="DNA/RNA polymerases"/>
    <property type="match status" value="1"/>
</dbReference>
<evidence type="ECO:0000256" key="7">
    <source>
        <dbReference type="ARBA" id="ARBA00023204"/>
    </source>
</evidence>
<dbReference type="GO" id="GO:0042276">
    <property type="term" value="P:error-prone translesion synthesis"/>
    <property type="evidence" value="ECO:0007669"/>
    <property type="project" value="TreeGrafter"/>
</dbReference>
<dbReference type="OrthoDB" id="5723at2759"/>
<evidence type="ECO:0000256" key="4">
    <source>
        <dbReference type="ARBA" id="ARBA00022763"/>
    </source>
</evidence>
<name>A0A9W8HQN7_9FUNG</name>
<dbReference type="InterPro" id="IPR036775">
    <property type="entry name" value="DNA_pol_Y-fam_lit_finger_sf"/>
</dbReference>
<dbReference type="Gene3D" id="3.30.1490.100">
    <property type="entry name" value="DNA polymerase, Y-family, little finger domain"/>
    <property type="match status" value="1"/>
</dbReference>
<keyword evidence="12" id="KW-0548">Nucleotidyltransferase</keyword>
<dbReference type="PANTHER" id="PTHR45873:SF1">
    <property type="entry name" value="DNA POLYMERASE ETA"/>
    <property type="match status" value="1"/>
</dbReference>
<proteinExistence type="predicted"/>